<accession>A0A3P8CHC0</accession>
<dbReference type="AlphaFoldDB" id="A0A183FQQ1"/>
<sequence length="112" mass="13023">MRQHGLTKFLDFPLSGLFDMRPCIIMQQVGRERVNSIWTEIWSRIWCRIGSQRLYCKLSGRSGRVSFKVALQDRRLSSVLFNFKTLVARSETLKSPLALSFGNDIFVKCSYQ</sequence>
<accession>A0A183FQQ1</accession>
<protein>
    <submittedName>
        <fullName evidence="3">ZP domain-containing protein</fullName>
    </submittedName>
</protein>
<dbReference type="Proteomes" id="UP000050761">
    <property type="component" value="Unassembled WGS sequence"/>
</dbReference>
<dbReference type="WBParaSite" id="HPBE_0001009001-mRNA-1">
    <property type="protein sequence ID" value="HPBE_0001009001-mRNA-1"/>
    <property type="gene ID" value="HPBE_0001009001"/>
</dbReference>
<organism evidence="2 3">
    <name type="scientific">Heligmosomoides polygyrus</name>
    <name type="common">Parasitic roundworm</name>
    <dbReference type="NCBI Taxonomy" id="6339"/>
    <lineage>
        <taxon>Eukaryota</taxon>
        <taxon>Metazoa</taxon>
        <taxon>Ecdysozoa</taxon>
        <taxon>Nematoda</taxon>
        <taxon>Chromadorea</taxon>
        <taxon>Rhabditida</taxon>
        <taxon>Rhabditina</taxon>
        <taxon>Rhabditomorpha</taxon>
        <taxon>Strongyloidea</taxon>
        <taxon>Heligmosomidae</taxon>
        <taxon>Heligmosomoides</taxon>
    </lineage>
</organism>
<evidence type="ECO:0000313" key="3">
    <source>
        <dbReference type="WBParaSite" id="HPBE_0001009001-mRNA-1"/>
    </source>
</evidence>
<evidence type="ECO:0000313" key="1">
    <source>
        <dbReference type="EMBL" id="VDO83622.1"/>
    </source>
</evidence>
<keyword evidence="2" id="KW-1185">Reference proteome</keyword>
<proteinExistence type="predicted"/>
<reference evidence="1 2" key="1">
    <citation type="submission" date="2018-11" db="EMBL/GenBank/DDBJ databases">
        <authorList>
            <consortium name="Pathogen Informatics"/>
        </authorList>
    </citation>
    <scope>NUCLEOTIDE SEQUENCE [LARGE SCALE GENOMIC DNA]</scope>
</reference>
<dbReference type="EMBL" id="UZAH01026645">
    <property type="protein sequence ID" value="VDO83622.1"/>
    <property type="molecule type" value="Genomic_DNA"/>
</dbReference>
<name>A0A183FQQ1_HELPZ</name>
<gene>
    <name evidence="1" type="ORF">HPBE_LOCUS10091</name>
</gene>
<reference evidence="3" key="2">
    <citation type="submission" date="2019-09" db="UniProtKB">
        <authorList>
            <consortium name="WormBaseParasite"/>
        </authorList>
    </citation>
    <scope>IDENTIFICATION</scope>
</reference>
<evidence type="ECO:0000313" key="2">
    <source>
        <dbReference type="Proteomes" id="UP000050761"/>
    </source>
</evidence>